<keyword evidence="5 10" id="KW-1133">Transmembrane helix</keyword>
<dbReference type="PROSITE" id="PS50850">
    <property type="entry name" value="MFS"/>
    <property type="match status" value="1"/>
</dbReference>
<dbReference type="Gene3D" id="1.20.1250.20">
    <property type="entry name" value="MFS general substrate transporter like domains"/>
    <property type="match status" value="2"/>
</dbReference>
<keyword evidence="3" id="KW-1003">Cell membrane</keyword>
<dbReference type="EMBL" id="BLKT01000003">
    <property type="protein sequence ID" value="GFG59289.1"/>
    <property type="molecule type" value="Genomic_DNA"/>
</dbReference>
<evidence type="ECO:0000313" key="12">
    <source>
        <dbReference type="EMBL" id="GFG59289.1"/>
    </source>
</evidence>
<dbReference type="GO" id="GO:0022857">
    <property type="term" value="F:transmembrane transporter activity"/>
    <property type="evidence" value="ECO:0007669"/>
    <property type="project" value="InterPro"/>
</dbReference>
<evidence type="ECO:0000256" key="6">
    <source>
        <dbReference type="ARBA" id="ARBA00023136"/>
    </source>
</evidence>
<dbReference type="SUPFAM" id="SSF103473">
    <property type="entry name" value="MFS general substrate transporter"/>
    <property type="match status" value="1"/>
</dbReference>
<sequence>MGRPSLGSAAQRAHRDVTPVVAAYLGSQFLSFLGNGILAVALPMIVLQTTGSPASVGIISAATAVPALLVGLAAGVVIDRVNRRSCSIASDAVSAAAVAAIPVVDLMWGLDLTSLVILAVIGAFGDVPGLTARQVMVPAVARHTGVSLERLVGLQKSMISVALVIGPAAAGTLLSVLDGTMVLLITAATSAAAAMVTATLPHRLGAHEPGQQSQTSMWRRLAGGVVEVHRSRFLTGTITLTVGLAIALGGLQGLVLPLYFTQIERPDLLGFVLTALAVGMLAGTGLFAVFGTRVARRRWVSATLMGSTVGFAAMATLTTPAAVFAGAAVFGVANACLGAVVGVLQAERIADAVRGRVLSLQNACLQVAAPAGIGLAALVAEYGSALAAGVAVFLVWSIIAAVVSATRVLTRPDPQPDKQPSPASSNGDTACAAVSNPVPDAAPERNR</sequence>
<proteinExistence type="inferred from homology"/>
<feature type="transmembrane region" description="Helical" evidence="10">
    <location>
        <begin position="58"/>
        <end position="78"/>
    </location>
</feature>
<dbReference type="GO" id="GO:0005886">
    <property type="term" value="C:plasma membrane"/>
    <property type="evidence" value="ECO:0007669"/>
    <property type="project" value="UniProtKB-SubCell"/>
</dbReference>
<evidence type="ECO:0000259" key="11">
    <source>
        <dbReference type="PROSITE" id="PS50850"/>
    </source>
</evidence>
<feature type="transmembrane region" description="Helical" evidence="10">
    <location>
        <begin position="386"/>
        <end position="409"/>
    </location>
</feature>
<dbReference type="Proteomes" id="UP000465241">
    <property type="component" value="Unassembled WGS sequence"/>
</dbReference>
<evidence type="ECO:0000256" key="1">
    <source>
        <dbReference type="ARBA" id="ARBA00004429"/>
    </source>
</evidence>
<dbReference type="InterPro" id="IPR036259">
    <property type="entry name" value="MFS_trans_sf"/>
</dbReference>
<evidence type="ECO:0000256" key="7">
    <source>
        <dbReference type="ARBA" id="ARBA00038075"/>
    </source>
</evidence>
<evidence type="ECO:0000313" key="13">
    <source>
        <dbReference type="Proteomes" id="UP000465241"/>
    </source>
</evidence>
<feature type="transmembrane region" description="Helical" evidence="10">
    <location>
        <begin position="268"/>
        <end position="292"/>
    </location>
</feature>
<name>A0A7I9WP04_9MYCO</name>
<feature type="transmembrane region" description="Helical" evidence="10">
    <location>
        <begin position="157"/>
        <end position="176"/>
    </location>
</feature>
<dbReference type="PANTHER" id="PTHR23513">
    <property type="entry name" value="INTEGRAL MEMBRANE EFFLUX PROTEIN-RELATED"/>
    <property type="match status" value="1"/>
</dbReference>
<keyword evidence="2" id="KW-0813">Transport</keyword>
<evidence type="ECO:0000256" key="4">
    <source>
        <dbReference type="ARBA" id="ARBA00022692"/>
    </source>
</evidence>
<keyword evidence="6 10" id="KW-0472">Membrane</keyword>
<evidence type="ECO:0000256" key="3">
    <source>
        <dbReference type="ARBA" id="ARBA00022475"/>
    </source>
</evidence>
<dbReference type="Pfam" id="PF07690">
    <property type="entry name" value="MFS_1"/>
    <property type="match status" value="1"/>
</dbReference>
<feature type="transmembrane region" description="Helical" evidence="10">
    <location>
        <begin position="323"/>
        <end position="346"/>
    </location>
</feature>
<feature type="transmembrane region" description="Helical" evidence="10">
    <location>
        <begin position="299"/>
        <end position="317"/>
    </location>
</feature>
<protein>
    <recommendedName>
        <fullName evidence="8">Multidrug efflux pump Tap</fullName>
    </recommendedName>
</protein>
<keyword evidence="4 10" id="KW-0812">Transmembrane</keyword>
<dbReference type="InterPro" id="IPR020846">
    <property type="entry name" value="MFS_dom"/>
</dbReference>
<reference evidence="12 13" key="1">
    <citation type="journal article" date="2019" name="Emerg. Microbes Infect.">
        <title>Comprehensive subspecies identification of 175 nontuberculous mycobacteria species based on 7547 genomic profiles.</title>
        <authorList>
            <person name="Matsumoto Y."/>
            <person name="Kinjo T."/>
            <person name="Motooka D."/>
            <person name="Nabeya D."/>
            <person name="Jung N."/>
            <person name="Uechi K."/>
            <person name="Horii T."/>
            <person name="Iida T."/>
            <person name="Fujita J."/>
            <person name="Nakamura S."/>
        </authorList>
    </citation>
    <scope>NUCLEOTIDE SEQUENCE [LARGE SCALE GENOMIC DNA]</scope>
    <source>
        <strain evidence="12 13">JCM 13392</strain>
    </source>
</reference>
<evidence type="ECO:0000256" key="8">
    <source>
        <dbReference type="ARBA" id="ARBA00040914"/>
    </source>
</evidence>
<dbReference type="PANTHER" id="PTHR23513:SF9">
    <property type="entry name" value="ENTEROBACTIN EXPORTER ENTS"/>
    <property type="match status" value="1"/>
</dbReference>
<comment type="subcellular location">
    <subcellularLocation>
        <location evidence="1">Cell inner membrane</location>
        <topology evidence="1">Multi-pass membrane protein</topology>
    </subcellularLocation>
</comment>
<accession>A0A7I9WP04</accession>
<evidence type="ECO:0000256" key="9">
    <source>
        <dbReference type="SAM" id="MobiDB-lite"/>
    </source>
</evidence>
<comment type="similarity">
    <text evidence="7">Belongs to the major facilitator superfamily. Drug:H(+) antiporter-3 (DHA3) (TC 2.A.1.21) family.</text>
</comment>
<evidence type="ECO:0000256" key="10">
    <source>
        <dbReference type="SAM" id="Phobius"/>
    </source>
</evidence>
<feature type="region of interest" description="Disordered" evidence="9">
    <location>
        <begin position="410"/>
        <end position="447"/>
    </location>
</feature>
<dbReference type="AlphaFoldDB" id="A0A7I9WP04"/>
<feature type="transmembrane region" description="Helical" evidence="10">
    <location>
        <begin position="90"/>
        <end position="110"/>
    </location>
</feature>
<feature type="transmembrane region" description="Helical" evidence="10">
    <location>
        <begin position="233"/>
        <end position="256"/>
    </location>
</feature>
<feature type="transmembrane region" description="Helical" evidence="10">
    <location>
        <begin position="358"/>
        <end position="380"/>
    </location>
</feature>
<keyword evidence="13" id="KW-1185">Reference proteome</keyword>
<dbReference type="CDD" id="cd06173">
    <property type="entry name" value="MFS_MefA_like"/>
    <property type="match status" value="1"/>
</dbReference>
<dbReference type="GO" id="GO:0046677">
    <property type="term" value="P:response to antibiotic"/>
    <property type="evidence" value="ECO:0007669"/>
    <property type="project" value="UniProtKB-KW"/>
</dbReference>
<organism evidence="12 13">
    <name type="scientific">Mycolicibacterium murale</name>
    <dbReference type="NCBI Taxonomy" id="182220"/>
    <lineage>
        <taxon>Bacteria</taxon>
        <taxon>Bacillati</taxon>
        <taxon>Actinomycetota</taxon>
        <taxon>Actinomycetes</taxon>
        <taxon>Mycobacteriales</taxon>
        <taxon>Mycobacteriaceae</taxon>
        <taxon>Mycolicibacterium</taxon>
    </lineage>
</organism>
<evidence type="ECO:0000256" key="5">
    <source>
        <dbReference type="ARBA" id="ARBA00022989"/>
    </source>
</evidence>
<gene>
    <name evidence="12" type="ORF">MMUR_34250</name>
</gene>
<evidence type="ECO:0000256" key="2">
    <source>
        <dbReference type="ARBA" id="ARBA00022448"/>
    </source>
</evidence>
<dbReference type="InterPro" id="IPR011701">
    <property type="entry name" value="MFS"/>
</dbReference>
<feature type="domain" description="Major facilitator superfamily (MFS) profile" evidence="11">
    <location>
        <begin position="20"/>
        <end position="415"/>
    </location>
</feature>
<feature type="transmembrane region" description="Helical" evidence="10">
    <location>
        <begin position="21"/>
        <end position="46"/>
    </location>
</feature>
<comment type="caution">
    <text evidence="12">The sequence shown here is derived from an EMBL/GenBank/DDBJ whole genome shotgun (WGS) entry which is preliminary data.</text>
</comment>